<evidence type="ECO:0000259" key="8">
    <source>
        <dbReference type="Pfam" id="PF08100"/>
    </source>
</evidence>
<evidence type="ECO:0000256" key="3">
    <source>
        <dbReference type="ARBA" id="ARBA00022691"/>
    </source>
</evidence>
<dbReference type="InterPro" id="IPR029063">
    <property type="entry name" value="SAM-dependent_MTases_sf"/>
</dbReference>
<feature type="domain" description="O-methyltransferase dimerisation" evidence="8">
    <location>
        <begin position="20"/>
        <end position="111"/>
    </location>
</feature>
<dbReference type="GO" id="GO:0033800">
    <property type="term" value="F:isoflavone 7-O-methyltransferase activity"/>
    <property type="evidence" value="ECO:0007669"/>
    <property type="project" value="UniProtKB-EC"/>
</dbReference>
<dbReference type="GO" id="GO:0032259">
    <property type="term" value="P:methylation"/>
    <property type="evidence" value="ECO:0007669"/>
    <property type="project" value="UniProtKB-KW"/>
</dbReference>
<keyword evidence="10" id="KW-1185">Reference proteome</keyword>
<dbReference type="PROSITE" id="PS51683">
    <property type="entry name" value="SAM_OMT_II"/>
    <property type="match status" value="1"/>
</dbReference>
<name>A0AAD7VN21_QUISA</name>
<gene>
    <name evidence="9" type="ORF">O6P43_000781</name>
</gene>
<reference evidence="9 10" key="1">
    <citation type="journal article" date="2023" name="Science">
        <title>Elucidation of the pathway for biosynthesis of saponin adjuvants from the soapbark tree.</title>
        <authorList>
            <person name="Reed J."/>
            <person name="Orme A."/>
            <person name="El-Demerdash A."/>
            <person name="Owen C."/>
            <person name="Martin L.B.B."/>
            <person name="Misra R.C."/>
            <person name="Kikuchi S."/>
            <person name="Rejzek M."/>
            <person name="Martin A.C."/>
            <person name="Harkess A."/>
            <person name="Leebens-Mack J."/>
            <person name="Louveau T."/>
            <person name="Stephenson M.J."/>
            <person name="Osbourn A."/>
        </authorList>
    </citation>
    <scope>NUCLEOTIDE SEQUENCE [LARGE SCALE GENOMIC DNA]</scope>
    <source>
        <strain evidence="9">S10</strain>
    </source>
</reference>
<evidence type="ECO:0000259" key="7">
    <source>
        <dbReference type="Pfam" id="PF00891"/>
    </source>
</evidence>
<dbReference type="Proteomes" id="UP001163823">
    <property type="component" value="Chromosome 1"/>
</dbReference>
<evidence type="ECO:0000256" key="6">
    <source>
        <dbReference type="PIRSR" id="PIRSR005739-1"/>
    </source>
</evidence>
<dbReference type="EMBL" id="JARAOO010000001">
    <property type="protein sequence ID" value="KAJ7981533.1"/>
    <property type="molecule type" value="Genomic_DNA"/>
</dbReference>
<evidence type="ECO:0000256" key="4">
    <source>
        <dbReference type="ARBA" id="ARBA00050968"/>
    </source>
</evidence>
<evidence type="ECO:0000313" key="9">
    <source>
        <dbReference type="EMBL" id="KAJ7981533.1"/>
    </source>
</evidence>
<dbReference type="Gene3D" id="3.40.50.150">
    <property type="entry name" value="Vaccinia Virus protein VP39"/>
    <property type="match status" value="1"/>
</dbReference>
<dbReference type="FunFam" id="1.10.10.10:FF:000213">
    <property type="entry name" value="Coniferyl alcohol 9-O-methyltransferase"/>
    <property type="match status" value="1"/>
</dbReference>
<dbReference type="InterPro" id="IPR036390">
    <property type="entry name" value="WH_DNA-bd_sf"/>
</dbReference>
<dbReference type="AlphaFoldDB" id="A0AAD7VN21"/>
<dbReference type="InterPro" id="IPR036388">
    <property type="entry name" value="WH-like_DNA-bd_sf"/>
</dbReference>
<feature type="domain" description="O-methyltransferase C-terminal" evidence="7">
    <location>
        <begin position="135"/>
        <end position="342"/>
    </location>
</feature>
<dbReference type="FunFam" id="3.40.50.150:FF:000057">
    <property type="entry name" value="O-methyltransferase ZRP4"/>
    <property type="match status" value="1"/>
</dbReference>
<dbReference type="Gene3D" id="1.10.10.10">
    <property type="entry name" value="Winged helix-like DNA-binding domain superfamily/Winged helix DNA-binding domain"/>
    <property type="match status" value="1"/>
</dbReference>
<evidence type="ECO:0000256" key="1">
    <source>
        <dbReference type="ARBA" id="ARBA00022603"/>
    </source>
</evidence>
<keyword evidence="3" id="KW-0949">S-adenosyl-L-methionine</keyword>
<evidence type="ECO:0000313" key="10">
    <source>
        <dbReference type="Proteomes" id="UP001163823"/>
    </source>
</evidence>
<dbReference type="InterPro" id="IPR001077">
    <property type="entry name" value="COMT_C"/>
</dbReference>
<feature type="active site" description="Proton acceptor" evidence="6">
    <location>
        <position position="264"/>
    </location>
</feature>
<keyword evidence="2" id="KW-0808">Transferase</keyword>
<dbReference type="PANTHER" id="PTHR11746">
    <property type="entry name" value="O-METHYLTRANSFERASE"/>
    <property type="match status" value="1"/>
</dbReference>
<dbReference type="GO" id="GO:0046983">
    <property type="term" value="F:protein dimerization activity"/>
    <property type="evidence" value="ECO:0007669"/>
    <property type="project" value="InterPro"/>
</dbReference>
<dbReference type="EC" id="2.1.1.150" evidence="5"/>
<dbReference type="Pfam" id="PF08100">
    <property type="entry name" value="Dimerisation"/>
    <property type="match status" value="1"/>
</dbReference>
<dbReference type="SUPFAM" id="SSF46785">
    <property type="entry name" value="Winged helix' DNA-binding domain"/>
    <property type="match status" value="1"/>
</dbReference>
<protein>
    <recommendedName>
        <fullName evidence="5">isoflavone 7-O-methyltransferase</fullName>
        <ecNumber evidence="5">2.1.1.150</ecNumber>
    </recommendedName>
</protein>
<sequence>MELLNAENSTQLLQAQAHVWNHIFQFINSMSLKCAIQLGIPDIIYNHGQPMTLPQLIASLPIHPSKSKFVYRLVRILVHSGFLAQQNVSYESDQIEEGYVLTNASKLLLKDKSMSVRPFLLFVLDPVFTEPCHCLSSWFQNDSPTPFVTAHGIYFWDYAAHDPKINNNFNEAMASDAQLISRMMINGKGKEVFEGLETLVDVGGGTGTLAKAIAHTFAQLECIVFDLPHVVAGLQGSMNLKFVGGDMFETIPPANAILLKSTLHDWSDEECVRVLKKCKEAISGKSKTAKVIIIDVVIETEKKDCKLIQTQQLFDMEMMVLSTGRERNEKEWTKLFFSAGFRDYKISPILGLRSVIEVYP</sequence>
<dbReference type="InterPro" id="IPR012967">
    <property type="entry name" value="COMT_dimerisation"/>
</dbReference>
<comment type="caution">
    <text evidence="9">The sequence shown here is derived from an EMBL/GenBank/DDBJ whole genome shotgun (WGS) entry which is preliminary data.</text>
</comment>
<proteinExistence type="predicted"/>
<accession>A0AAD7VN21</accession>
<organism evidence="9 10">
    <name type="scientific">Quillaja saponaria</name>
    <name type="common">Soap bark tree</name>
    <dbReference type="NCBI Taxonomy" id="32244"/>
    <lineage>
        <taxon>Eukaryota</taxon>
        <taxon>Viridiplantae</taxon>
        <taxon>Streptophyta</taxon>
        <taxon>Embryophyta</taxon>
        <taxon>Tracheophyta</taxon>
        <taxon>Spermatophyta</taxon>
        <taxon>Magnoliopsida</taxon>
        <taxon>eudicotyledons</taxon>
        <taxon>Gunneridae</taxon>
        <taxon>Pentapetalae</taxon>
        <taxon>rosids</taxon>
        <taxon>fabids</taxon>
        <taxon>Fabales</taxon>
        <taxon>Quillajaceae</taxon>
        <taxon>Quillaja</taxon>
    </lineage>
</organism>
<evidence type="ECO:0000256" key="2">
    <source>
        <dbReference type="ARBA" id="ARBA00022679"/>
    </source>
</evidence>
<comment type="catalytic activity">
    <reaction evidence="4">
        <text>a 7-hydroxyisoflavone + S-adenosyl-L-methionine = a 7-methoxyisoflavone + S-adenosyl-L-homocysteine + H(+)</text>
        <dbReference type="Rhea" id="RHEA:17933"/>
        <dbReference type="ChEBI" id="CHEBI:15378"/>
        <dbReference type="ChEBI" id="CHEBI:55465"/>
        <dbReference type="ChEBI" id="CHEBI:57856"/>
        <dbReference type="ChEBI" id="CHEBI:59789"/>
        <dbReference type="ChEBI" id="CHEBI:140356"/>
        <dbReference type="EC" id="2.1.1.150"/>
    </reaction>
</comment>
<dbReference type="KEGG" id="qsa:O6P43_000781"/>
<keyword evidence="1" id="KW-0489">Methyltransferase</keyword>
<dbReference type="Pfam" id="PF00891">
    <property type="entry name" value="Methyltransf_2"/>
    <property type="match status" value="1"/>
</dbReference>
<dbReference type="InterPro" id="IPR016461">
    <property type="entry name" value="COMT-like"/>
</dbReference>
<evidence type="ECO:0000256" key="5">
    <source>
        <dbReference type="ARBA" id="ARBA00066355"/>
    </source>
</evidence>
<dbReference type="GO" id="GO:0009717">
    <property type="term" value="P:isoflavonoid biosynthetic process"/>
    <property type="evidence" value="ECO:0007669"/>
    <property type="project" value="UniProtKB-ARBA"/>
</dbReference>
<dbReference type="PIRSF" id="PIRSF005739">
    <property type="entry name" value="O-mtase"/>
    <property type="match status" value="1"/>
</dbReference>
<dbReference type="SUPFAM" id="SSF53335">
    <property type="entry name" value="S-adenosyl-L-methionine-dependent methyltransferases"/>
    <property type="match status" value="1"/>
</dbReference>